<dbReference type="Gramene" id="MELO3C034380.2.1">
    <property type="protein sequence ID" value="MELO3C034380.2.1"/>
    <property type="gene ID" value="MELO3C034380.2"/>
</dbReference>
<dbReference type="AlphaFoldDB" id="A0A9I9EIW6"/>
<reference evidence="1" key="1">
    <citation type="submission" date="2023-03" db="UniProtKB">
        <authorList>
            <consortium name="EnsemblPlants"/>
        </authorList>
    </citation>
    <scope>IDENTIFICATION</scope>
</reference>
<proteinExistence type="predicted"/>
<evidence type="ECO:0000313" key="1">
    <source>
        <dbReference type="EnsemblPlants" id="MELO3C034380.2.1"/>
    </source>
</evidence>
<protein>
    <submittedName>
        <fullName evidence="1">Uncharacterized protein</fullName>
    </submittedName>
</protein>
<accession>A0A9I9EIW6</accession>
<dbReference type="EnsemblPlants" id="MELO3C034380.2.1">
    <property type="protein sequence ID" value="MELO3C034380.2.1"/>
    <property type="gene ID" value="MELO3C034380.2"/>
</dbReference>
<name>A0A9I9EIW6_CUCME</name>
<organism evidence="1">
    <name type="scientific">Cucumis melo</name>
    <name type="common">Muskmelon</name>
    <dbReference type="NCBI Taxonomy" id="3656"/>
    <lineage>
        <taxon>Eukaryota</taxon>
        <taxon>Viridiplantae</taxon>
        <taxon>Streptophyta</taxon>
        <taxon>Embryophyta</taxon>
        <taxon>Tracheophyta</taxon>
        <taxon>Spermatophyta</taxon>
        <taxon>Magnoliopsida</taxon>
        <taxon>eudicotyledons</taxon>
        <taxon>Gunneridae</taxon>
        <taxon>Pentapetalae</taxon>
        <taxon>rosids</taxon>
        <taxon>fabids</taxon>
        <taxon>Cucurbitales</taxon>
        <taxon>Cucurbitaceae</taxon>
        <taxon>Benincaseae</taxon>
        <taxon>Cucumis</taxon>
    </lineage>
</organism>
<sequence>MNPIKILWSLAFNAASESKPHIQIPITPPPSPSSDFKHKKSVSIRRYSSSVQMRRLGVPMELRSSHRECECRLIRHIDVNVKNLYWADSGDLVAIADLESLKGNFPPSFVNATIKDVLNFYWKVASA</sequence>